<sequence length="90" mass="9775">MASPQRPGEGGTVASELRGVIEEAFRTVGEPGLHLLVTRIGRRVKVYTAWAVPSFLSSTDSTLSSGSITPLCSHLGMVVRAWWKPSFCRM</sequence>
<keyword evidence="2" id="KW-1185">Reference proteome</keyword>
<comment type="caution">
    <text evidence="1">The sequence shown here is derived from an EMBL/GenBank/DDBJ whole genome shotgun (WGS) entry which is preliminary data.</text>
</comment>
<dbReference type="AlphaFoldDB" id="A0A4Z2H7Y7"/>
<protein>
    <submittedName>
        <fullName evidence="1">Uncharacterized protein</fullName>
    </submittedName>
</protein>
<evidence type="ECO:0000313" key="1">
    <source>
        <dbReference type="EMBL" id="TNN60964.1"/>
    </source>
</evidence>
<proteinExistence type="predicted"/>
<organism evidence="1 2">
    <name type="scientific">Liparis tanakae</name>
    <name type="common">Tanaka's snailfish</name>
    <dbReference type="NCBI Taxonomy" id="230148"/>
    <lineage>
        <taxon>Eukaryota</taxon>
        <taxon>Metazoa</taxon>
        <taxon>Chordata</taxon>
        <taxon>Craniata</taxon>
        <taxon>Vertebrata</taxon>
        <taxon>Euteleostomi</taxon>
        <taxon>Actinopterygii</taxon>
        <taxon>Neopterygii</taxon>
        <taxon>Teleostei</taxon>
        <taxon>Neoteleostei</taxon>
        <taxon>Acanthomorphata</taxon>
        <taxon>Eupercaria</taxon>
        <taxon>Perciformes</taxon>
        <taxon>Cottioidei</taxon>
        <taxon>Cottales</taxon>
        <taxon>Liparidae</taxon>
        <taxon>Liparis</taxon>
    </lineage>
</organism>
<reference evidence="1 2" key="1">
    <citation type="submission" date="2019-03" db="EMBL/GenBank/DDBJ databases">
        <title>First draft genome of Liparis tanakae, snailfish: a comprehensive survey of snailfish specific genes.</title>
        <authorList>
            <person name="Kim W."/>
            <person name="Song I."/>
            <person name="Jeong J.-H."/>
            <person name="Kim D."/>
            <person name="Kim S."/>
            <person name="Ryu S."/>
            <person name="Song J.Y."/>
            <person name="Lee S.K."/>
        </authorList>
    </citation>
    <scope>NUCLEOTIDE SEQUENCE [LARGE SCALE GENOMIC DNA]</scope>
    <source>
        <tissue evidence="1">Muscle</tissue>
    </source>
</reference>
<gene>
    <name evidence="1" type="ORF">EYF80_028844</name>
</gene>
<dbReference type="EMBL" id="SRLO01000324">
    <property type="protein sequence ID" value="TNN60964.1"/>
    <property type="molecule type" value="Genomic_DNA"/>
</dbReference>
<name>A0A4Z2H7Y7_9TELE</name>
<evidence type="ECO:0000313" key="2">
    <source>
        <dbReference type="Proteomes" id="UP000314294"/>
    </source>
</evidence>
<accession>A0A4Z2H7Y7</accession>
<dbReference type="Proteomes" id="UP000314294">
    <property type="component" value="Unassembled WGS sequence"/>
</dbReference>